<protein>
    <submittedName>
        <fullName evidence="2">Uncharacterized protein</fullName>
    </submittedName>
</protein>
<dbReference type="Proteomes" id="UP000677305">
    <property type="component" value="Chromosome"/>
</dbReference>
<accession>A0A8J8MCP4</accession>
<keyword evidence="3" id="KW-1185">Reference proteome</keyword>
<keyword evidence="1" id="KW-0812">Transmembrane</keyword>
<evidence type="ECO:0000313" key="2">
    <source>
        <dbReference type="EMBL" id="QUH30486.1"/>
    </source>
</evidence>
<reference evidence="2 3" key="1">
    <citation type="submission" date="2020-07" db="EMBL/GenBank/DDBJ databases">
        <title>Vallitalea guaymasensis genome.</title>
        <authorList>
            <person name="Postec A."/>
        </authorList>
    </citation>
    <scope>NUCLEOTIDE SEQUENCE [LARGE SCALE GENOMIC DNA]</scope>
    <source>
        <strain evidence="2 3">Ra1766G1</strain>
    </source>
</reference>
<feature type="transmembrane region" description="Helical" evidence="1">
    <location>
        <begin position="20"/>
        <end position="45"/>
    </location>
</feature>
<dbReference type="KEGG" id="vgu:HYG85_16860"/>
<proteinExistence type="predicted"/>
<dbReference type="AlphaFoldDB" id="A0A8J8MCP4"/>
<keyword evidence="1" id="KW-1133">Transmembrane helix</keyword>
<keyword evidence="1" id="KW-0472">Membrane</keyword>
<name>A0A8J8MCP4_9FIRM</name>
<gene>
    <name evidence="2" type="ORF">HYG85_16860</name>
</gene>
<dbReference type="RefSeq" id="WP_193774317.1">
    <property type="nucleotide sequence ID" value="NZ_CAJXUH010000001.1"/>
</dbReference>
<evidence type="ECO:0000313" key="3">
    <source>
        <dbReference type="Proteomes" id="UP000677305"/>
    </source>
</evidence>
<evidence type="ECO:0000256" key="1">
    <source>
        <dbReference type="SAM" id="Phobius"/>
    </source>
</evidence>
<organism evidence="2 3">
    <name type="scientific">Vallitalea guaymasensis</name>
    <dbReference type="NCBI Taxonomy" id="1185412"/>
    <lineage>
        <taxon>Bacteria</taxon>
        <taxon>Bacillati</taxon>
        <taxon>Bacillota</taxon>
        <taxon>Clostridia</taxon>
        <taxon>Lachnospirales</taxon>
        <taxon>Vallitaleaceae</taxon>
        <taxon>Vallitalea</taxon>
    </lineage>
</organism>
<sequence>MIEYSDKLYKKVSGAGKVGICLGIISIVTGIAIGIISIIFGSILLNVRNQLID</sequence>
<dbReference type="EMBL" id="CP058561">
    <property type="protein sequence ID" value="QUH30486.1"/>
    <property type="molecule type" value="Genomic_DNA"/>
</dbReference>